<dbReference type="InterPro" id="IPR000792">
    <property type="entry name" value="Tscrpt_reg_LuxR_C"/>
</dbReference>
<dbReference type="Proteomes" id="UP000246077">
    <property type="component" value="Unassembled WGS sequence"/>
</dbReference>
<organism evidence="2 3">
    <name type="scientific">Zavarzinia compransoris</name>
    <dbReference type="NCBI Taxonomy" id="1264899"/>
    <lineage>
        <taxon>Bacteria</taxon>
        <taxon>Pseudomonadati</taxon>
        <taxon>Pseudomonadota</taxon>
        <taxon>Alphaproteobacteria</taxon>
        <taxon>Rhodospirillales</taxon>
        <taxon>Zavarziniaceae</taxon>
        <taxon>Zavarzinia</taxon>
    </lineage>
</organism>
<protein>
    <recommendedName>
        <fullName evidence="1">HTH luxR-type domain-containing protein</fullName>
    </recommendedName>
</protein>
<dbReference type="InterPro" id="IPR036388">
    <property type="entry name" value="WH-like_DNA-bd_sf"/>
</dbReference>
<name>A0A317E0M7_9PROT</name>
<dbReference type="AlphaFoldDB" id="A0A317E0M7"/>
<feature type="domain" description="HTH luxR-type" evidence="1">
    <location>
        <begin position="337"/>
        <end position="394"/>
    </location>
</feature>
<reference evidence="3" key="1">
    <citation type="submission" date="2018-05" db="EMBL/GenBank/DDBJ databases">
        <title>Zavarzinia sp. HR-AS.</title>
        <authorList>
            <person name="Lee Y."/>
            <person name="Jeon C.O."/>
        </authorList>
    </citation>
    <scope>NUCLEOTIDE SEQUENCE [LARGE SCALE GENOMIC DNA]</scope>
    <source>
        <strain evidence="3">DSM 1231</strain>
    </source>
</reference>
<dbReference type="EMBL" id="QGLF01000003">
    <property type="protein sequence ID" value="PWR20627.1"/>
    <property type="molecule type" value="Genomic_DNA"/>
</dbReference>
<comment type="caution">
    <text evidence="2">The sequence shown here is derived from an EMBL/GenBank/DDBJ whole genome shotgun (WGS) entry which is preliminary data.</text>
</comment>
<dbReference type="SMART" id="SM00421">
    <property type="entry name" value="HTH_LUXR"/>
    <property type="match status" value="1"/>
</dbReference>
<accession>A0A317E0M7</accession>
<keyword evidence="3" id="KW-1185">Reference proteome</keyword>
<evidence type="ECO:0000259" key="1">
    <source>
        <dbReference type="SMART" id="SM00421"/>
    </source>
</evidence>
<dbReference type="GO" id="GO:0006355">
    <property type="term" value="P:regulation of DNA-templated transcription"/>
    <property type="evidence" value="ECO:0007669"/>
    <property type="project" value="InterPro"/>
</dbReference>
<dbReference type="Gene3D" id="1.10.10.10">
    <property type="entry name" value="Winged helix-like DNA-binding domain superfamily/Winged helix DNA-binding domain"/>
    <property type="match status" value="1"/>
</dbReference>
<dbReference type="GO" id="GO:0003677">
    <property type="term" value="F:DNA binding"/>
    <property type="evidence" value="ECO:0007669"/>
    <property type="project" value="InterPro"/>
</dbReference>
<dbReference type="InterPro" id="IPR016032">
    <property type="entry name" value="Sig_transdc_resp-reg_C-effctor"/>
</dbReference>
<proteinExistence type="predicted"/>
<sequence>MASRKACWRWRKRSSFKRLDMLDYRTHGPSQEQLSLLIGHIYQGSFEDVSWKESLELLREYLDARFVTLSLVAKTALRQEATINVGPIALDQFVQYETEYQKHRPNVETRLGQVYTINDWLTLNRSEFGKFNELLEAGDINHYMGSWVCSLDNIDCFIRVMRARDSDPFVKEEANLISLIAPHFARALEIRSRLAQSEIVNQIYADAMDRLAVGGIVIDENGKILVMNAIAAELMNRRDGITMVNGTVRATSTQDDRALQSLVRAALAGDAGHDEAGRQIAQALSISRPSGARDLGVVVNGIRLGTKVGDRWRSGATIFIRDPECGVRADPAILKQLFGFTQAESALAMQLAKGESLEEAAAELNIRYNTARAHLRSMFAKTGVTRQAELVRILVNGVAPLGCFDKDRLDAVRSA</sequence>
<dbReference type="OrthoDB" id="7321545at2"/>
<evidence type="ECO:0000313" key="3">
    <source>
        <dbReference type="Proteomes" id="UP000246077"/>
    </source>
</evidence>
<dbReference type="SUPFAM" id="SSF46894">
    <property type="entry name" value="C-terminal effector domain of the bipartite response regulators"/>
    <property type="match status" value="1"/>
</dbReference>
<gene>
    <name evidence="2" type="ORF">DKG75_11520</name>
</gene>
<evidence type="ECO:0000313" key="2">
    <source>
        <dbReference type="EMBL" id="PWR20627.1"/>
    </source>
</evidence>